<dbReference type="InterPro" id="IPR036875">
    <property type="entry name" value="Znf_CCHC_sf"/>
</dbReference>
<gene>
    <name evidence="7" type="ORF">CXB51_007509</name>
</gene>
<organism evidence="7 8">
    <name type="scientific">Gossypium anomalum</name>
    <dbReference type="NCBI Taxonomy" id="47600"/>
    <lineage>
        <taxon>Eukaryota</taxon>
        <taxon>Viridiplantae</taxon>
        <taxon>Streptophyta</taxon>
        <taxon>Embryophyta</taxon>
        <taxon>Tracheophyta</taxon>
        <taxon>Spermatophyta</taxon>
        <taxon>Magnoliopsida</taxon>
        <taxon>eudicotyledons</taxon>
        <taxon>Gunneridae</taxon>
        <taxon>Pentapetalae</taxon>
        <taxon>rosids</taxon>
        <taxon>malvids</taxon>
        <taxon>Malvales</taxon>
        <taxon>Malvaceae</taxon>
        <taxon>Malvoideae</taxon>
        <taxon>Gossypium</taxon>
    </lineage>
</organism>
<dbReference type="Pfam" id="PF07727">
    <property type="entry name" value="RVT_2"/>
    <property type="match status" value="1"/>
</dbReference>
<dbReference type="InterPro" id="IPR039537">
    <property type="entry name" value="Retrotran_Ty1/copia-like"/>
</dbReference>
<keyword evidence="4" id="KW-0862">Zinc</keyword>
<dbReference type="Pfam" id="PF00098">
    <property type="entry name" value="zf-CCHC"/>
    <property type="match status" value="1"/>
</dbReference>
<keyword evidence="8" id="KW-1185">Reference proteome</keyword>
<dbReference type="InterPro" id="IPR001584">
    <property type="entry name" value="Integrase_cat-core"/>
</dbReference>
<dbReference type="AlphaFoldDB" id="A0A8J6D6W2"/>
<comment type="caution">
    <text evidence="7">The sequence shown here is derived from an EMBL/GenBank/DDBJ whole genome shotgun (WGS) entry which is preliminary data.</text>
</comment>
<dbReference type="InterPro" id="IPR025724">
    <property type="entry name" value="GAG-pre-integrase_dom"/>
</dbReference>
<dbReference type="InterPro" id="IPR036397">
    <property type="entry name" value="RNaseH_sf"/>
</dbReference>
<dbReference type="GO" id="GO:0008233">
    <property type="term" value="F:peptidase activity"/>
    <property type="evidence" value="ECO:0007669"/>
    <property type="project" value="UniProtKB-KW"/>
</dbReference>
<dbReference type="InterPro" id="IPR057670">
    <property type="entry name" value="SH3_retrovirus"/>
</dbReference>
<reference evidence="7 8" key="1">
    <citation type="journal article" date="2021" name="bioRxiv">
        <title>The Gossypium anomalum genome as a resource for cotton improvement and evolutionary analysis of hybrid incompatibility.</title>
        <authorList>
            <person name="Grover C.E."/>
            <person name="Yuan D."/>
            <person name="Arick M.A."/>
            <person name="Miller E.R."/>
            <person name="Hu G."/>
            <person name="Peterson D.G."/>
            <person name="Wendel J.F."/>
            <person name="Udall J.A."/>
        </authorList>
    </citation>
    <scope>NUCLEOTIDE SEQUENCE [LARGE SCALE GENOMIC DNA]</scope>
    <source>
        <strain evidence="7">JFW-Udall</strain>
        <tissue evidence="7">Leaf</tissue>
    </source>
</reference>
<dbReference type="Pfam" id="PF22936">
    <property type="entry name" value="Pol_BBD"/>
    <property type="match status" value="1"/>
</dbReference>
<dbReference type="GO" id="GO:0003676">
    <property type="term" value="F:nucleic acid binding"/>
    <property type="evidence" value="ECO:0007669"/>
    <property type="project" value="InterPro"/>
</dbReference>
<keyword evidence="3" id="KW-0378">Hydrolase</keyword>
<dbReference type="PROSITE" id="PS50994">
    <property type="entry name" value="INTEGRASE"/>
    <property type="match status" value="1"/>
</dbReference>
<feature type="domain" description="CCHC-type" evidence="5">
    <location>
        <begin position="65"/>
        <end position="78"/>
    </location>
</feature>
<proteinExistence type="predicted"/>
<dbReference type="Gene3D" id="3.30.420.10">
    <property type="entry name" value="Ribonuclease H-like superfamily/Ribonuclease H"/>
    <property type="match status" value="1"/>
</dbReference>
<dbReference type="GO" id="GO:0008270">
    <property type="term" value="F:zinc ion binding"/>
    <property type="evidence" value="ECO:0007669"/>
    <property type="project" value="UniProtKB-KW"/>
</dbReference>
<evidence type="ECO:0000256" key="3">
    <source>
        <dbReference type="ARBA" id="ARBA00022801"/>
    </source>
</evidence>
<dbReference type="PANTHER" id="PTHR42648">
    <property type="entry name" value="TRANSPOSASE, PUTATIVE-RELATED"/>
    <property type="match status" value="1"/>
</dbReference>
<evidence type="ECO:0000313" key="8">
    <source>
        <dbReference type="Proteomes" id="UP000701853"/>
    </source>
</evidence>
<evidence type="ECO:0000313" key="7">
    <source>
        <dbReference type="EMBL" id="KAG8495890.1"/>
    </source>
</evidence>
<dbReference type="InterPro" id="IPR001878">
    <property type="entry name" value="Znf_CCHC"/>
</dbReference>
<dbReference type="OrthoDB" id="997963at2759"/>
<dbReference type="Gene3D" id="4.10.60.10">
    <property type="entry name" value="Zinc finger, CCHC-type"/>
    <property type="match status" value="1"/>
</dbReference>
<dbReference type="PROSITE" id="PS50158">
    <property type="entry name" value="ZF_CCHC"/>
    <property type="match status" value="1"/>
</dbReference>
<accession>A0A8J6D6W2</accession>
<evidence type="ECO:0000259" key="5">
    <source>
        <dbReference type="PROSITE" id="PS50158"/>
    </source>
</evidence>
<protein>
    <submittedName>
        <fullName evidence="7">Uncharacterized protein</fullName>
    </submittedName>
</protein>
<dbReference type="InterPro" id="IPR012337">
    <property type="entry name" value="RNaseH-like_sf"/>
</dbReference>
<keyword evidence="4" id="KW-0863">Zinc-finger</keyword>
<evidence type="ECO:0000256" key="2">
    <source>
        <dbReference type="ARBA" id="ARBA00022723"/>
    </source>
</evidence>
<dbReference type="InterPro" id="IPR054722">
    <property type="entry name" value="PolX-like_BBD"/>
</dbReference>
<name>A0A8J6D6W2_9ROSI</name>
<keyword evidence="2" id="KW-0479">Metal-binding</keyword>
<dbReference type="InterPro" id="IPR013103">
    <property type="entry name" value="RVT_2"/>
</dbReference>
<evidence type="ECO:0000256" key="4">
    <source>
        <dbReference type="PROSITE-ProRule" id="PRU00047"/>
    </source>
</evidence>
<keyword evidence="1" id="KW-0645">Protease</keyword>
<dbReference type="SMART" id="SM00343">
    <property type="entry name" value="ZnF_C2HC"/>
    <property type="match status" value="1"/>
</dbReference>
<dbReference type="EMBL" id="JAHUZN010000004">
    <property type="protein sequence ID" value="KAG8495890.1"/>
    <property type="molecule type" value="Genomic_DNA"/>
</dbReference>
<dbReference type="Proteomes" id="UP000701853">
    <property type="component" value="Chromosome 4"/>
</dbReference>
<dbReference type="GO" id="GO:0006508">
    <property type="term" value="P:proteolysis"/>
    <property type="evidence" value="ECO:0007669"/>
    <property type="project" value="UniProtKB-KW"/>
</dbReference>
<dbReference type="SUPFAM" id="SSF57756">
    <property type="entry name" value="Retrovirus zinc finger-like domains"/>
    <property type="match status" value="1"/>
</dbReference>
<evidence type="ECO:0000256" key="1">
    <source>
        <dbReference type="ARBA" id="ARBA00022670"/>
    </source>
</evidence>
<feature type="domain" description="Integrase catalytic" evidence="6">
    <location>
        <begin position="319"/>
        <end position="415"/>
    </location>
</feature>
<sequence length="591" mass="67776">MSFVAAIQGWPTQPSFADFENLLTGQEDLAKQMDGVSIKTENVALFSGKSKEKPRYNRKKFDGDCYNCGKKGHMAKDCCFKKKFVESNAVTSKGDVQSDDEWDVEASFAVEEEDLELAVTTSQKIDYKNDLIVDSGCSNHMTGDQEKLQDVATYKGNRVVVTANNSRLPITHVGKMTIAPRFSSDPKGVKVFENVKVSGTPTMEGKRMESVYVMSVETAYVDKTKKNETTDLWHARLGHVSYHKMKVMMKKSMLKGLPQLEVRDDTVCEGCQLGKAHQLPYEESKYKAKTPLELVHFDKKFKEFEEVAEAEVGRKIQCLHTDNGGEYTSDEFSTYVRNNKIHHQFMCAKTSQQNGVAERKNRHLAESCRSILHAKSHLRSKFDKKSIRCIFVGYDNQRKGWRCCDPPQLRRSTRVRRQNPNYANIAVVEEKSLVEPTTYEVVSQDSEWVKARKEEIAALEQNHTWELMPCPLDVKPIYCKWVYKIKYRSDRLVERYKARLVVRGFFQQYGLDYEETFSSMAKVVTVRVLLALTASKESKLLEMDVKNDFLHGELDREIYMNQPTGFENGSHPSYVCKLKKALYELKQSPRA</sequence>
<dbReference type="SUPFAM" id="SSF53098">
    <property type="entry name" value="Ribonuclease H-like"/>
    <property type="match status" value="1"/>
</dbReference>
<dbReference type="Pfam" id="PF25597">
    <property type="entry name" value="SH3_retrovirus"/>
    <property type="match status" value="1"/>
</dbReference>
<evidence type="ECO:0000259" key="6">
    <source>
        <dbReference type="PROSITE" id="PS50994"/>
    </source>
</evidence>
<dbReference type="PANTHER" id="PTHR42648:SF18">
    <property type="entry name" value="RETROTRANSPOSON, UNCLASSIFIED-LIKE PROTEIN"/>
    <property type="match status" value="1"/>
</dbReference>
<dbReference type="GO" id="GO:0015074">
    <property type="term" value="P:DNA integration"/>
    <property type="evidence" value="ECO:0007669"/>
    <property type="project" value="InterPro"/>
</dbReference>
<dbReference type="Pfam" id="PF13976">
    <property type="entry name" value="gag_pre-integrs"/>
    <property type="match status" value="1"/>
</dbReference>